<dbReference type="InterPro" id="IPR029044">
    <property type="entry name" value="Nucleotide-diphossugar_trans"/>
</dbReference>
<protein>
    <submittedName>
        <fullName evidence="2">Glycosyl transferase</fullName>
    </submittedName>
</protein>
<accession>A0A255H964</accession>
<organism evidence="2 3">
    <name type="scientific">Enemella dayhoffiae</name>
    <dbReference type="NCBI Taxonomy" id="2016507"/>
    <lineage>
        <taxon>Bacteria</taxon>
        <taxon>Bacillati</taxon>
        <taxon>Actinomycetota</taxon>
        <taxon>Actinomycetes</taxon>
        <taxon>Propionibacteriales</taxon>
        <taxon>Propionibacteriaceae</taxon>
        <taxon>Enemella</taxon>
    </lineage>
</organism>
<comment type="caution">
    <text evidence="2">The sequence shown here is derived from an EMBL/GenBank/DDBJ whole genome shotgun (WGS) entry which is preliminary data.</text>
</comment>
<dbReference type="Proteomes" id="UP000216311">
    <property type="component" value="Unassembled WGS sequence"/>
</dbReference>
<dbReference type="InterPro" id="IPR050834">
    <property type="entry name" value="Glycosyltransf_2"/>
</dbReference>
<keyword evidence="3" id="KW-1185">Reference proteome</keyword>
<dbReference type="SUPFAM" id="SSF53448">
    <property type="entry name" value="Nucleotide-diphospho-sugar transferases"/>
    <property type="match status" value="1"/>
</dbReference>
<evidence type="ECO:0000313" key="2">
    <source>
        <dbReference type="EMBL" id="OYO24328.1"/>
    </source>
</evidence>
<dbReference type="Pfam" id="PF00535">
    <property type="entry name" value="Glycos_transf_2"/>
    <property type="match status" value="1"/>
</dbReference>
<sequence>MPRPGREPLLTVVVNFHNLAHLAPQTLASLTRSADPRITFLLVDDASTDHTADLLEAATRTLPGAELLPLTTNQGLAGARHRGMEHLRTERFTFLDGDDWVAPGYYPALLDEVLATGLDWMRTDHVEVTGTTRTTVRIPDGNRGGRVGNPRAAIPLERTTSIDFPHAWSGVYHRRLRDEGIVHYPEQLRSAEDRPGIWRLHLRVPEFTIARTVGVFYRRGVAGSLTQTGDERQLAIIPSLRLVRDEVLADPEADRFWPKVVRTWCGLLASHWAARGRFTPQLRRRFTSEAGALLAEVEPALLRRTLAGMAEPRRHAVEDLQRRARLFEVLP</sequence>
<evidence type="ECO:0000313" key="3">
    <source>
        <dbReference type="Proteomes" id="UP000216311"/>
    </source>
</evidence>
<dbReference type="EMBL" id="NMVQ01000004">
    <property type="protein sequence ID" value="OYO24328.1"/>
    <property type="molecule type" value="Genomic_DNA"/>
</dbReference>
<keyword evidence="2" id="KW-0808">Transferase</keyword>
<name>A0A255H964_9ACTN</name>
<proteinExistence type="predicted"/>
<dbReference type="PANTHER" id="PTHR43685:SF2">
    <property type="entry name" value="GLYCOSYLTRANSFERASE 2-LIKE DOMAIN-CONTAINING PROTEIN"/>
    <property type="match status" value="1"/>
</dbReference>
<dbReference type="InterPro" id="IPR001173">
    <property type="entry name" value="Glyco_trans_2-like"/>
</dbReference>
<evidence type="ECO:0000259" key="1">
    <source>
        <dbReference type="Pfam" id="PF00535"/>
    </source>
</evidence>
<feature type="domain" description="Glycosyltransferase 2-like" evidence="1">
    <location>
        <begin position="11"/>
        <end position="130"/>
    </location>
</feature>
<dbReference type="GO" id="GO:0016740">
    <property type="term" value="F:transferase activity"/>
    <property type="evidence" value="ECO:0007669"/>
    <property type="project" value="UniProtKB-KW"/>
</dbReference>
<dbReference type="RefSeq" id="WP_094362917.1">
    <property type="nucleotide sequence ID" value="NZ_NMVQ01000004.1"/>
</dbReference>
<dbReference type="CDD" id="cd00761">
    <property type="entry name" value="Glyco_tranf_GTA_type"/>
    <property type="match status" value="1"/>
</dbReference>
<reference evidence="2 3" key="1">
    <citation type="submission" date="2017-07" db="EMBL/GenBank/DDBJ databases">
        <title>Draft whole genome sequences of clinical Proprionibacteriaceae strains.</title>
        <authorList>
            <person name="Bernier A.-M."/>
            <person name="Bernard K."/>
            <person name="Domingo M.-C."/>
        </authorList>
    </citation>
    <scope>NUCLEOTIDE SEQUENCE [LARGE SCALE GENOMIC DNA]</scope>
    <source>
        <strain evidence="2 3">NML 130396</strain>
    </source>
</reference>
<dbReference type="AlphaFoldDB" id="A0A255H964"/>
<dbReference type="PANTHER" id="PTHR43685">
    <property type="entry name" value="GLYCOSYLTRANSFERASE"/>
    <property type="match status" value="1"/>
</dbReference>
<gene>
    <name evidence="2" type="ORF">CGZ93_04310</name>
</gene>
<dbReference type="Gene3D" id="3.90.550.10">
    <property type="entry name" value="Spore Coat Polysaccharide Biosynthesis Protein SpsA, Chain A"/>
    <property type="match status" value="1"/>
</dbReference>
<dbReference type="OrthoDB" id="3226099at2"/>